<evidence type="ECO:0000256" key="1">
    <source>
        <dbReference type="SAM" id="MobiDB-lite"/>
    </source>
</evidence>
<name>A0A915DVD7_9BILA</name>
<protein>
    <submittedName>
        <fullName evidence="3">Uncharacterized protein</fullName>
    </submittedName>
</protein>
<dbReference type="Proteomes" id="UP000887574">
    <property type="component" value="Unplaced"/>
</dbReference>
<dbReference type="AlphaFoldDB" id="A0A915DVD7"/>
<feature type="region of interest" description="Disordered" evidence="1">
    <location>
        <begin position="77"/>
        <end position="101"/>
    </location>
</feature>
<evidence type="ECO:0000313" key="2">
    <source>
        <dbReference type="Proteomes" id="UP000887574"/>
    </source>
</evidence>
<evidence type="ECO:0000313" key="3">
    <source>
        <dbReference type="WBParaSite" id="jg23899"/>
    </source>
</evidence>
<keyword evidence="2" id="KW-1185">Reference proteome</keyword>
<organism evidence="2 3">
    <name type="scientific">Ditylenchus dipsaci</name>
    <dbReference type="NCBI Taxonomy" id="166011"/>
    <lineage>
        <taxon>Eukaryota</taxon>
        <taxon>Metazoa</taxon>
        <taxon>Ecdysozoa</taxon>
        <taxon>Nematoda</taxon>
        <taxon>Chromadorea</taxon>
        <taxon>Rhabditida</taxon>
        <taxon>Tylenchina</taxon>
        <taxon>Tylenchomorpha</taxon>
        <taxon>Sphaerularioidea</taxon>
        <taxon>Anguinidae</taxon>
        <taxon>Anguininae</taxon>
        <taxon>Ditylenchus</taxon>
    </lineage>
</organism>
<dbReference type="WBParaSite" id="jg23899">
    <property type="protein sequence ID" value="jg23899"/>
    <property type="gene ID" value="jg23899"/>
</dbReference>
<proteinExistence type="predicted"/>
<sequence>MMLLIGIKEIKHKVLPIKKKPNLWCWTRFDPPDEEDVHVLDESFAADSDATYEIVDESLEGQQESKLMLTSDDGANISEDELHGRIGQNDNLDDDEHDADQTEGARLQALHLANFHEEFISRLDALLCPSSTWFVPDESFQSVEEHRNGEDNFLAICHKLVSFVLFNKNPVKYN</sequence>
<accession>A0A915DVD7</accession>
<reference evidence="3" key="1">
    <citation type="submission" date="2022-11" db="UniProtKB">
        <authorList>
            <consortium name="WormBaseParasite"/>
        </authorList>
    </citation>
    <scope>IDENTIFICATION</scope>
</reference>